<accession>A0A315V136</accession>
<feature type="chain" id="PRO_5016444645" description="Potassium channel voltage dependent KCNQ C-terminal domain-containing protein" evidence="2">
    <location>
        <begin position="17"/>
        <end position="169"/>
    </location>
</feature>
<evidence type="ECO:0008006" key="5">
    <source>
        <dbReference type="Google" id="ProtNLM"/>
    </source>
</evidence>
<reference evidence="3 4" key="1">
    <citation type="journal article" date="2018" name="G3 (Bethesda)">
        <title>A High-Quality Reference Genome for the Invasive Mosquitofish Gambusia affinis Using a Chicago Library.</title>
        <authorList>
            <person name="Hoffberg S.L."/>
            <person name="Troendle N.J."/>
            <person name="Glenn T.C."/>
            <person name="Mahmud O."/>
            <person name="Louha S."/>
            <person name="Chalopin D."/>
            <person name="Bennetzen J.L."/>
            <person name="Mauricio R."/>
        </authorList>
    </citation>
    <scope>NUCLEOTIDE SEQUENCE [LARGE SCALE GENOMIC DNA]</scope>
    <source>
        <strain evidence="3">NE01/NJP1002.9</strain>
        <tissue evidence="3">Muscle</tissue>
    </source>
</reference>
<dbReference type="AlphaFoldDB" id="A0A315V136"/>
<organism evidence="3 4">
    <name type="scientific">Gambusia affinis</name>
    <name type="common">Western mosquitofish</name>
    <name type="synonym">Heterandria affinis</name>
    <dbReference type="NCBI Taxonomy" id="33528"/>
    <lineage>
        <taxon>Eukaryota</taxon>
        <taxon>Metazoa</taxon>
        <taxon>Chordata</taxon>
        <taxon>Craniata</taxon>
        <taxon>Vertebrata</taxon>
        <taxon>Euteleostomi</taxon>
        <taxon>Actinopterygii</taxon>
        <taxon>Neopterygii</taxon>
        <taxon>Teleostei</taxon>
        <taxon>Neoteleostei</taxon>
        <taxon>Acanthomorphata</taxon>
        <taxon>Ovalentaria</taxon>
        <taxon>Atherinomorphae</taxon>
        <taxon>Cyprinodontiformes</taxon>
        <taxon>Poeciliidae</taxon>
        <taxon>Poeciliinae</taxon>
        <taxon>Gambusia</taxon>
    </lineage>
</organism>
<keyword evidence="4" id="KW-1185">Reference proteome</keyword>
<dbReference type="STRING" id="33528.ENSGAFP00000001337"/>
<feature type="compositionally biased region" description="Basic and acidic residues" evidence="1">
    <location>
        <begin position="105"/>
        <end position="120"/>
    </location>
</feature>
<dbReference type="EMBL" id="NHOQ01002371">
    <property type="protein sequence ID" value="PWA17283.1"/>
    <property type="molecule type" value="Genomic_DNA"/>
</dbReference>
<feature type="signal peptide" evidence="2">
    <location>
        <begin position="1"/>
        <end position="16"/>
    </location>
</feature>
<gene>
    <name evidence="3" type="ORF">CCH79_00010461</name>
</gene>
<evidence type="ECO:0000313" key="4">
    <source>
        <dbReference type="Proteomes" id="UP000250572"/>
    </source>
</evidence>
<feature type="region of interest" description="Disordered" evidence="1">
    <location>
        <begin position="105"/>
        <end position="169"/>
    </location>
</feature>
<sequence length="169" mass="18741">MVFLMHFIHVTTLCSGGRVTISVCQPPSLLSLQDQVWPRDPAPPPTPTPVGTDAVETEPTLRAQELIPQVQTQPMGMEELQVIKKELTLIKTQIDGLLDSLDRMDTQKSDHKESPLRDDSPLSLSYVVTASSPEHSLSSLSPPSSRHRIHRESPDMKMSSHSSDPEEEI</sequence>
<keyword evidence="2" id="KW-0732">Signal</keyword>
<feature type="compositionally biased region" description="Low complexity" evidence="1">
    <location>
        <begin position="121"/>
        <end position="144"/>
    </location>
</feature>
<comment type="caution">
    <text evidence="3">The sequence shown here is derived from an EMBL/GenBank/DDBJ whole genome shotgun (WGS) entry which is preliminary data.</text>
</comment>
<name>A0A315V136_GAMAF</name>
<evidence type="ECO:0000256" key="1">
    <source>
        <dbReference type="SAM" id="MobiDB-lite"/>
    </source>
</evidence>
<evidence type="ECO:0000256" key="2">
    <source>
        <dbReference type="SAM" id="SignalP"/>
    </source>
</evidence>
<protein>
    <recommendedName>
        <fullName evidence="5">Potassium channel voltage dependent KCNQ C-terminal domain-containing protein</fullName>
    </recommendedName>
</protein>
<dbReference type="Proteomes" id="UP000250572">
    <property type="component" value="Unassembled WGS sequence"/>
</dbReference>
<evidence type="ECO:0000313" key="3">
    <source>
        <dbReference type="EMBL" id="PWA17283.1"/>
    </source>
</evidence>
<proteinExistence type="predicted"/>